<sequence length="127" mass="15032">MDIRDKQLPPIPEERKTCSYKEVAPSCMQYGNPCSPKGIRKENEDLKKANEILLRKYQELAFEYNIFQDKTEKELEHRRKIIEIQKESLKSIRQWVIVSTTDCRKKCTELEQTTTEDSVRSIDATMF</sequence>
<evidence type="ECO:0000313" key="2">
    <source>
        <dbReference type="Proteomes" id="UP000236664"/>
    </source>
</evidence>
<organism evidence="1 2">
    <name type="scientific">Gibberella nygamai</name>
    <name type="common">Bean root rot disease fungus</name>
    <name type="synonym">Fusarium nygamai</name>
    <dbReference type="NCBI Taxonomy" id="42673"/>
    <lineage>
        <taxon>Eukaryota</taxon>
        <taxon>Fungi</taxon>
        <taxon>Dikarya</taxon>
        <taxon>Ascomycota</taxon>
        <taxon>Pezizomycotina</taxon>
        <taxon>Sordariomycetes</taxon>
        <taxon>Hypocreomycetidae</taxon>
        <taxon>Hypocreales</taxon>
        <taxon>Nectriaceae</taxon>
        <taxon>Fusarium</taxon>
        <taxon>Fusarium fujikuroi species complex</taxon>
    </lineage>
</organism>
<keyword evidence="2" id="KW-1185">Reference proteome</keyword>
<dbReference type="Proteomes" id="UP000236664">
    <property type="component" value="Unassembled WGS sequence"/>
</dbReference>
<evidence type="ECO:0000313" key="1">
    <source>
        <dbReference type="EMBL" id="PNP77886.1"/>
    </source>
</evidence>
<dbReference type="AlphaFoldDB" id="A0A2K0W6K3"/>
<dbReference type="EMBL" id="MTQA01000119">
    <property type="protein sequence ID" value="PNP77886.1"/>
    <property type="molecule type" value="Genomic_DNA"/>
</dbReference>
<reference evidence="1 2" key="1">
    <citation type="submission" date="2017-06" db="EMBL/GenBank/DDBJ databases">
        <title>Genome of Fusarium nygamai isolate CS10214.</title>
        <authorList>
            <person name="Gardiner D.M."/>
            <person name="Obanor F."/>
            <person name="Kazan K."/>
        </authorList>
    </citation>
    <scope>NUCLEOTIDE SEQUENCE [LARGE SCALE GENOMIC DNA]</scope>
    <source>
        <strain evidence="1 2">CS10214</strain>
    </source>
</reference>
<comment type="caution">
    <text evidence="1">The sequence shown here is derived from an EMBL/GenBank/DDBJ whole genome shotgun (WGS) entry which is preliminary data.</text>
</comment>
<gene>
    <name evidence="1" type="ORF">FNYG_08612</name>
</gene>
<accession>A0A2K0W6K3</accession>
<dbReference type="OrthoDB" id="5004225at2759"/>
<protein>
    <submittedName>
        <fullName evidence="1">Uncharacterized protein</fullName>
    </submittedName>
</protein>
<proteinExistence type="predicted"/>
<name>A0A2K0W6K3_GIBNY</name>